<dbReference type="Pfam" id="PF00571">
    <property type="entry name" value="CBS"/>
    <property type="match status" value="2"/>
</dbReference>
<dbReference type="KEGG" id="hmr:Hipma_0192"/>
<dbReference type="SUPFAM" id="SSF75138">
    <property type="entry name" value="HprK N-terminal domain-like"/>
    <property type="match status" value="1"/>
</dbReference>
<dbReference type="Gene3D" id="3.40.1390.20">
    <property type="entry name" value="HprK N-terminal domain-like"/>
    <property type="match status" value="1"/>
</dbReference>
<evidence type="ECO:0000256" key="3">
    <source>
        <dbReference type="ARBA" id="ARBA00012146"/>
    </source>
</evidence>
<evidence type="ECO:0000256" key="7">
    <source>
        <dbReference type="ARBA" id="ARBA00023211"/>
    </source>
</evidence>
<organism evidence="12 13">
    <name type="scientific">Hippea maritima (strain ATCC 700847 / DSM 10411 / MH2)</name>
    <dbReference type="NCBI Taxonomy" id="760142"/>
    <lineage>
        <taxon>Bacteria</taxon>
        <taxon>Pseudomonadati</taxon>
        <taxon>Campylobacterota</taxon>
        <taxon>Desulfurellia</taxon>
        <taxon>Desulfurellales</taxon>
        <taxon>Hippeaceae</taxon>
        <taxon>Hippea</taxon>
    </lineage>
</organism>
<evidence type="ECO:0000313" key="12">
    <source>
        <dbReference type="EMBL" id="AEA33170.1"/>
    </source>
</evidence>
<dbReference type="GO" id="GO:0004427">
    <property type="term" value="F:inorganic diphosphate phosphatase activity"/>
    <property type="evidence" value="ECO:0007669"/>
    <property type="project" value="UniProtKB-EC"/>
</dbReference>
<keyword evidence="7" id="KW-0464">Manganese</keyword>
<dbReference type="InterPro" id="IPR046342">
    <property type="entry name" value="CBS_dom_sf"/>
</dbReference>
<keyword evidence="6 10" id="KW-0129">CBS domain</keyword>
<dbReference type="InterPro" id="IPR010766">
    <property type="entry name" value="DRTGG"/>
</dbReference>
<dbReference type="EC" id="3.6.1.1" evidence="3"/>
<evidence type="ECO:0000256" key="2">
    <source>
        <dbReference type="ARBA" id="ARBA00011643"/>
    </source>
</evidence>
<gene>
    <name evidence="12" type="ordered locus">Hipma_0192</name>
</gene>
<proteinExistence type="predicted"/>
<comment type="cofactor">
    <cofactor evidence="1">
        <name>Mn(2+)</name>
        <dbReference type="ChEBI" id="CHEBI:29035"/>
    </cofactor>
</comment>
<dbReference type="Gene3D" id="3.10.310.20">
    <property type="entry name" value="DHHA2 domain"/>
    <property type="match status" value="1"/>
</dbReference>
<evidence type="ECO:0000256" key="1">
    <source>
        <dbReference type="ARBA" id="ARBA00001936"/>
    </source>
</evidence>
<dbReference type="InterPro" id="IPR038222">
    <property type="entry name" value="DHHA2_dom_sf"/>
</dbReference>
<dbReference type="eggNOG" id="COG4109">
    <property type="taxonomic scope" value="Bacteria"/>
</dbReference>
<dbReference type="AlphaFoldDB" id="F2LXI4"/>
<dbReference type="FunFam" id="3.90.1640.10:FF:000001">
    <property type="entry name" value="Probable manganese-dependent inorganic pyrophosphatase"/>
    <property type="match status" value="1"/>
</dbReference>
<dbReference type="NCBIfam" id="NF011442">
    <property type="entry name" value="PRK14869.1-4"/>
    <property type="match status" value="1"/>
</dbReference>
<dbReference type="eggNOG" id="COG1227">
    <property type="taxonomic scope" value="Bacteria"/>
</dbReference>
<evidence type="ECO:0000256" key="10">
    <source>
        <dbReference type="PROSITE-ProRule" id="PRU00703"/>
    </source>
</evidence>
<evidence type="ECO:0000256" key="4">
    <source>
        <dbReference type="ARBA" id="ARBA00022723"/>
    </source>
</evidence>
<dbReference type="PANTHER" id="PTHR43080">
    <property type="entry name" value="CBS DOMAIN-CONTAINING PROTEIN CBSX3, MITOCHONDRIAL"/>
    <property type="match status" value="1"/>
</dbReference>
<dbReference type="PANTHER" id="PTHR43080:SF2">
    <property type="entry name" value="CBS DOMAIN-CONTAINING PROTEIN"/>
    <property type="match status" value="1"/>
</dbReference>
<dbReference type="SUPFAM" id="SSF54631">
    <property type="entry name" value="CBS-domain pair"/>
    <property type="match status" value="1"/>
</dbReference>
<dbReference type="SMART" id="SM01131">
    <property type="entry name" value="DHHA2"/>
    <property type="match status" value="1"/>
</dbReference>
<comment type="catalytic activity">
    <reaction evidence="9">
        <text>diphosphate + H2O = 2 phosphate + H(+)</text>
        <dbReference type="Rhea" id="RHEA:24576"/>
        <dbReference type="ChEBI" id="CHEBI:15377"/>
        <dbReference type="ChEBI" id="CHEBI:15378"/>
        <dbReference type="ChEBI" id="CHEBI:33019"/>
        <dbReference type="ChEBI" id="CHEBI:43474"/>
        <dbReference type="EC" id="3.6.1.1"/>
    </reaction>
</comment>
<keyword evidence="13" id="KW-1185">Reference proteome</keyword>
<dbReference type="Pfam" id="PF07085">
    <property type="entry name" value="DRTGG"/>
    <property type="match status" value="1"/>
</dbReference>
<dbReference type="EMBL" id="CP002606">
    <property type="protein sequence ID" value="AEA33170.1"/>
    <property type="molecule type" value="Genomic_DNA"/>
</dbReference>
<comment type="subunit">
    <text evidence="2">Homohexamer.</text>
</comment>
<dbReference type="Proteomes" id="UP000008139">
    <property type="component" value="Chromosome"/>
</dbReference>
<feature type="domain" description="CBS" evidence="11">
    <location>
        <begin position="254"/>
        <end position="311"/>
    </location>
</feature>
<evidence type="ECO:0000256" key="8">
    <source>
        <dbReference type="ARBA" id="ARBA00032535"/>
    </source>
</evidence>
<dbReference type="InterPro" id="IPR051257">
    <property type="entry name" value="Diverse_CBS-Domain"/>
</dbReference>
<dbReference type="Pfam" id="PF02833">
    <property type="entry name" value="DHHA2"/>
    <property type="match status" value="1"/>
</dbReference>
<sequence>MEMVYVIGHRNPDTDAICSAIAYAKLKNTIDKNKTYIPARCGNLNKQTKFVLNRASVEPPVLLNDIYPKVADIMTKPPIALNTDAPLFKVMQTIKEKGIRLIPIVDHDDKLLGIISVFELTDFFISDRIDKKPKYLFDLDNFKEVLGGYFIKRKKEKTFKGQIIIGAMPFEKFKDYAKDLTPKETVLIVGKRTKILNYAIENQFRCIVLTAIDSKEDLKDINFDNFEGSVFVSPFDTAQTARRLTLSSPASSVLNKDVKTIKETDYLSSARDLLNQTAYRGLPVVNDQGKLVGIITRSDIIKSFANKVILVDHNEMAQAVNGIETAEILEIIDHHRLGTIKTTYPIFFYSKPLGSSCSLVYQLYKYHNIEPDSQTALLMLSGLLSDTVILKSPTTTDEDIKIAKELSELSSVNLEEYGREMFESTGTINSKSADEIVKTDFKIYDEFGVRFGIGQAETVNLEILPKKRSEIFEELEKIRKGKQLDWAMLLISDIITSNSLLFTTEFECETLLPYEKKDKNEYFLPNVLSRKKQLLPIILSVLEQFKDEDKRG</sequence>
<dbReference type="GO" id="GO:0005737">
    <property type="term" value="C:cytoplasm"/>
    <property type="evidence" value="ECO:0007669"/>
    <property type="project" value="InterPro"/>
</dbReference>
<dbReference type="InParanoid" id="F2LXI4"/>
<evidence type="ECO:0000313" key="13">
    <source>
        <dbReference type="Proteomes" id="UP000008139"/>
    </source>
</evidence>
<dbReference type="Gene3D" id="3.90.1640.10">
    <property type="entry name" value="inorganic pyrophosphatase (n-terminal core)"/>
    <property type="match status" value="2"/>
</dbReference>
<dbReference type="SUPFAM" id="SSF64182">
    <property type="entry name" value="DHH phosphoesterases"/>
    <property type="match status" value="1"/>
</dbReference>
<dbReference type="OrthoDB" id="9766150at2"/>
<evidence type="ECO:0000256" key="9">
    <source>
        <dbReference type="ARBA" id="ARBA00047820"/>
    </source>
</evidence>
<name>F2LXI4_HIPMA</name>
<dbReference type="InterPro" id="IPR038763">
    <property type="entry name" value="DHH_sf"/>
</dbReference>
<evidence type="ECO:0000256" key="5">
    <source>
        <dbReference type="ARBA" id="ARBA00022801"/>
    </source>
</evidence>
<keyword evidence="5 12" id="KW-0378">Hydrolase</keyword>
<dbReference type="InterPro" id="IPR000644">
    <property type="entry name" value="CBS_dom"/>
</dbReference>
<accession>F2LXI4</accession>
<evidence type="ECO:0000259" key="11">
    <source>
        <dbReference type="PROSITE" id="PS51371"/>
    </source>
</evidence>
<dbReference type="PROSITE" id="PS51371">
    <property type="entry name" value="CBS"/>
    <property type="match status" value="2"/>
</dbReference>
<keyword evidence="4" id="KW-0479">Metal-binding</keyword>
<dbReference type="STRING" id="760142.Hipma_0192"/>
<feature type="domain" description="CBS" evidence="11">
    <location>
        <begin position="74"/>
        <end position="131"/>
    </location>
</feature>
<dbReference type="InterPro" id="IPR004097">
    <property type="entry name" value="DHHA2"/>
</dbReference>
<protein>
    <recommendedName>
        <fullName evidence="3">inorganic diphosphatase</fullName>
        <ecNumber evidence="3">3.6.1.1</ecNumber>
    </recommendedName>
    <alternativeName>
        <fullName evidence="8">Pyrophosphate phospho-hydrolase</fullName>
    </alternativeName>
</protein>
<reference evidence="13" key="2">
    <citation type="submission" date="2011-03" db="EMBL/GenBank/DDBJ databases">
        <title>The complete genome of Hippea maritima DSM 10411.</title>
        <authorList>
            <consortium name="US DOE Joint Genome Institute (JGI-PGF)"/>
            <person name="Lucas S."/>
            <person name="Copeland A."/>
            <person name="Lapidus A."/>
            <person name="Bruce D."/>
            <person name="Goodwin L."/>
            <person name="Pitluck S."/>
            <person name="Peters L."/>
            <person name="Kyrpides N."/>
            <person name="Mavromatis K."/>
            <person name="Pagani I."/>
            <person name="Ivanova N."/>
            <person name="Mikhailova N."/>
            <person name="Lu M."/>
            <person name="Detter J.C."/>
            <person name="Tapia R."/>
            <person name="Han C."/>
            <person name="Land M."/>
            <person name="Hauser L."/>
            <person name="Markowitz V."/>
            <person name="Cheng J.-F."/>
            <person name="Hugenholtz P."/>
            <person name="Woyke T."/>
            <person name="Wu D."/>
            <person name="Spring S."/>
            <person name="Schroeder M."/>
            <person name="Brambilla E."/>
            <person name="Klenk H.-P."/>
            <person name="Eisen J.A."/>
        </authorList>
    </citation>
    <scope>NUCLEOTIDE SEQUENCE [LARGE SCALE GENOMIC DNA]</scope>
    <source>
        <strain evidence="13">ATCC 700847 / DSM 10411 / MH2</strain>
    </source>
</reference>
<evidence type="ECO:0000256" key="6">
    <source>
        <dbReference type="ARBA" id="ARBA00023122"/>
    </source>
</evidence>
<dbReference type="SMART" id="SM00116">
    <property type="entry name" value="CBS"/>
    <property type="match status" value="2"/>
</dbReference>
<dbReference type="NCBIfam" id="NF011443">
    <property type="entry name" value="PRK14869.1-5"/>
    <property type="match status" value="1"/>
</dbReference>
<dbReference type="HOGENOM" id="CLU_025243_1_0_7"/>
<dbReference type="InterPro" id="IPR028979">
    <property type="entry name" value="Ser_kin/Pase_Hpr-like_N_sf"/>
</dbReference>
<dbReference type="GO" id="GO:0046872">
    <property type="term" value="F:metal ion binding"/>
    <property type="evidence" value="ECO:0007669"/>
    <property type="project" value="UniProtKB-KW"/>
</dbReference>
<reference evidence="12 13" key="1">
    <citation type="journal article" date="2011" name="Stand. Genomic Sci.">
        <title>Complete genome sequence of the thermophilic sulfur-reducer Hippea maritima type strain (MH(2)).</title>
        <authorList>
            <person name="Huntemann M."/>
            <person name="Lu M."/>
            <person name="Nolan M."/>
            <person name="Lapidus A."/>
            <person name="Lucas S."/>
            <person name="Hammon N."/>
            <person name="Deshpande S."/>
            <person name="Cheng J.F."/>
            <person name="Tapia R."/>
            <person name="Han C."/>
            <person name="Goodwin L."/>
            <person name="Pitluck S."/>
            <person name="Liolios K."/>
            <person name="Pagani I."/>
            <person name="Ivanova N."/>
            <person name="Ovchinikova G."/>
            <person name="Pati A."/>
            <person name="Chen A."/>
            <person name="Palaniappan K."/>
            <person name="Land M."/>
            <person name="Hauser L."/>
            <person name="Jeffries C.D."/>
            <person name="Detter J.C."/>
            <person name="Brambilla E.M."/>
            <person name="Rohde M."/>
            <person name="Spring S."/>
            <person name="Goker M."/>
            <person name="Woyke T."/>
            <person name="Bristow J."/>
            <person name="Eisen J.A."/>
            <person name="Markowitz V."/>
            <person name="Hugenholtz P."/>
            <person name="Kyrpides N.C."/>
            <person name="Klenk H.P."/>
            <person name="Mavromatis K."/>
        </authorList>
    </citation>
    <scope>NUCLEOTIDE SEQUENCE [LARGE SCALE GENOMIC DNA]</scope>
    <source>
        <strain evidence="13">ATCC 700847 / DSM 10411 / MH2</strain>
    </source>
</reference>